<dbReference type="Pfam" id="PF00583">
    <property type="entry name" value="Acetyltransf_1"/>
    <property type="match status" value="1"/>
</dbReference>
<sequence>MRVRNAQIEDAGAIAKVNVDTWRSAFCGLISDSFLAALSYDDREKNFKDFIGQTDAISFACVAEDDEGNVLGFAMGGKEREGIQPYAGEIYALYVLQRWQNQGIGRMLVKAAASQLFQSGISSLMLWTLAAGSACGFYEKLGGELISTKVFTIAEEEILFAAYGWENIEALL</sequence>
<dbReference type="SUPFAM" id="SSF55729">
    <property type="entry name" value="Acyl-CoA N-acyltransferases (Nat)"/>
    <property type="match status" value="1"/>
</dbReference>
<proteinExistence type="predicted"/>
<dbReference type="EMBL" id="LNQE01001870">
    <property type="protein sequence ID" value="KUG03732.1"/>
    <property type="molecule type" value="Genomic_DNA"/>
</dbReference>
<protein>
    <submittedName>
        <fullName evidence="2">Gcn5-related</fullName>
    </submittedName>
</protein>
<organism evidence="2">
    <name type="scientific">hydrocarbon metagenome</name>
    <dbReference type="NCBI Taxonomy" id="938273"/>
    <lineage>
        <taxon>unclassified sequences</taxon>
        <taxon>metagenomes</taxon>
        <taxon>ecological metagenomes</taxon>
    </lineage>
</organism>
<dbReference type="CDD" id="cd04301">
    <property type="entry name" value="NAT_SF"/>
    <property type="match status" value="1"/>
</dbReference>
<name>A0A0W8E510_9ZZZZ</name>
<reference evidence="2" key="1">
    <citation type="journal article" date="2015" name="Proc. Natl. Acad. Sci. U.S.A.">
        <title>Networks of energetic and metabolic interactions define dynamics in microbial communities.</title>
        <authorList>
            <person name="Embree M."/>
            <person name="Liu J.K."/>
            <person name="Al-Bassam M.M."/>
            <person name="Zengler K."/>
        </authorList>
    </citation>
    <scope>NUCLEOTIDE SEQUENCE</scope>
</reference>
<dbReference type="InterPro" id="IPR000182">
    <property type="entry name" value="GNAT_dom"/>
</dbReference>
<feature type="domain" description="N-acetyltransferase" evidence="1">
    <location>
        <begin position="1"/>
        <end position="172"/>
    </location>
</feature>
<dbReference type="InterPro" id="IPR016181">
    <property type="entry name" value="Acyl_CoA_acyltransferase"/>
</dbReference>
<evidence type="ECO:0000259" key="1">
    <source>
        <dbReference type="PROSITE" id="PS51186"/>
    </source>
</evidence>
<dbReference type="PANTHER" id="PTHR43617:SF30">
    <property type="entry name" value="HISTONE ACETYLTRANSFERASE"/>
    <property type="match status" value="1"/>
</dbReference>
<dbReference type="Gene3D" id="3.40.630.30">
    <property type="match status" value="1"/>
</dbReference>
<dbReference type="InterPro" id="IPR050276">
    <property type="entry name" value="MshD_Acetyltransferase"/>
</dbReference>
<comment type="caution">
    <text evidence="2">The sequence shown here is derived from an EMBL/GenBank/DDBJ whole genome shotgun (WGS) entry which is preliminary data.</text>
</comment>
<dbReference type="PANTHER" id="PTHR43617">
    <property type="entry name" value="L-AMINO ACID N-ACETYLTRANSFERASE"/>
    <property type="match status" value="1"/>
</dbReference>
<dbReference type="PROSITE" id="PS51186">
    <property type="entry name" value="GNAT"/>
    <property type="match status" value="1"/>
</dbReference>
<accession>A0A0W8E510</accession>
<gene>
    <name evidence="2" type="ORF">ASZ90_018875</name>
</gene>
<dbReference type="GO" id="GO:0016747">
    <property type="term" value="F:acyltransferase activity, transferring groups other than amino-acyl groups"/>
    <property type="evidence" value="ECO:0007669"/>
    <property type="project" value="InterPro"/>
</dbReference>
<dbReference type="AlphaFoldDB" id="A0A0W8E510"/>
<evidence type="ECO:0000313" key="2">
    <source>
        <dbReference type="EMBL" id="KUG03732.1"/>
    </source>
</evidence>